<keyword evidence="3" id="KW-1185">Reference proteome</keyword>
<keyword evidence="1" id="KW-1133">Transmembrane helix</keyword>
<reference evidence="2 3" key="1">
    <citation type="submission" date="2013-12" db="EMBL/GenBank/DDBJ databases">
        <authorList>
            <consortium name="DOE Joint Genome Institute"/>
            <person name="Eisen J."/>
            <person name="Huntemann M."/>
            <person name="Han J."/>
            <person name="Chen A."/>
            <person name="Kyrpides N."/>
            <person name="Mavromatis K."/>
            <person name="Markowitz V."/>
            <person name="Palaniappan K."/>
            <person name="Ivanova N."/>
            <person name="Schaumberg A."/>
            <person name="Pati A."/>
            <person name="Liolios K."/>
            <person name="Nordberg H.P."/>
            <person name="Cantor M.N."/>
            <person name="Hua S.X."/>
            <person name="Woyke T."/>
        </authorList>
    </citation>
    <scope>NUCLEOTIDE SEQUENCE [LARGE SCALE GENOMIC DNA]</scope>
    <source>
        <strain evidence="2 3">DSM 23557</strain>
    </source>
</reference>
<name>W0DIR4_9AQUI</name>
<evidence type="ECO:0000256" key="1">
    <source>
        <dbReference type="SAM" id="Phobius"/>
    </source>
</evidence>
<evidence type="ECO:0000313" key="2">
    <source>
        <dbReference type="EMBL" id="AHE96893.1"/>
    </source>
</evidence>
<keyword evidence="1" id="KW-0472">Membrane</keyword>
<dbReference type="AlphaFoldDB" id="W0DIR4"/>
<gene>
    <name evidence="2" type="ORF">THERU_06505</name>
</gene>
<evidence type="ECO:0000313" key="3">
    <source>
        <dbReference type="Proteomes" id="UP000018914"/>
    </source>
</evidence>
<keyword evidence="1" id="KW-0812">Transmembrane</keyword>
<dbReference type="Proteomes" id="UP000018914">
    <property type="component" value="Chromosome"/>
</dbReference>
<dbReference type="RefSeq" id="WP_156916205.1">
    <property type="nucleotide sequence ID" value="NZ_CP007028.1"/>
</dbReference>
<sequence>MDELLAWLLFFGKLFLLMLLVGLPLLLIIIFLANALYKLLSPKLEEWERKRDQSKK</sequence>
<dbReference type="HOGENOM" id="CLU_3012845_0_0_0"/>
<dbReference type="EMBL" id="CP007028">
    <property type="protein sequence ID" value="AHE96893.1"/>
    <property type="molecule type" value="Genomic_DNA"/>
</dbReference>
<feature type="transmembrane region" description="Helical" evidence="1">
    <location>
        <begin position="6"/>
        <end position="33"/>
    </location>
</feature>
<protein>
    <submittedName>
        <fullName evidence="2">Uncharacterized protein</fullName>
    </submittedName>
</protein>
<accession>W0DIR4</accession>
<proteinExistence type="predicted"/>
<dbReference type="KEGG" id="trd:THERU_06505"/>
<dbReference type="STRING" id="75906.THERU_06505"/>
<organism evidence="3">
    <name type="scientific">Thermocrinis ruber</name>
    <dbReference type="NCBI Taxonomy" id="75906"/>
    <lineage>
        <taxon>Bacteria</taxon>
        <taxon>Pseudomonadati</taxon>
        <taxon>Aquificota</taxon>
        <taxon>Aquificia</taxon>
        <taxon>Aquificales</taxon>
        <taxon>Aquificaceae</taxon>
        <taxon>Thermocrinis</taxon>
    </lineage>
</organism>